<proteinExistence type="predicted"/>
<protein>
    <submittedName>
        <fullName evidence="1">Uncharacterized protein</fullName>
    </submittedName>
</protein>
<organism evidence="1">
    <name type="scientific">Neisseria leonii</name>
    <dbReference type="NCBI Taxonomy" id="2995413"/>
    <lineage>
        <taxon>Bacteria</taxon>
        <taxon>Pseudomonadati</taxon>
        <taxon>Pseudomonadota</taxon>
        <taxon>Betaproteobacteria</taxon>
        <taxon>Neisseriales</taxon>
        <taxon>Neisseriaceae</taxon>
        <taxon>Neisseria</taxon>
    </lineage>
</organism>
<reference evidence="1" key="1">
    <citation type="submission" date="2022-10" db="EMBL/GenBank/DDBJ databases">
        <authorList>
            <person name="Boutroux M."/>
        </authorList>
    </citation>
    <scope>NUCLEOTIDE SEQUENCE</scope>
    <source>
        <strain evidence="1">51.81</strain>
    </source>
</reference>
<keyword evidence="3" id="KW-1185">Reference proteome</keyword>
<reference evidence="2" key="2">
    <citation type="submission" date="2024-02" db="EMBL/GenBank/DDBJ databases">
        <title>Neisseria leonii sp. nov.</title>
        <authorList>
            <person name="Boutroux M."/>
            <person name="Favre-Rochex S."/>
            <person name="Gorgette O."/>
            <person name="Touak G."/>
            <person name="Muhle E."/>
            <person name="Chesneau O."/>
            <person name="Clermont D."/>
            <person name="Rahi P."/>
        </authorList>
    </citation>
    <scope>NUCLEOTIDE SEQUENCE</scope>
    <source>
        <strain evidence="2">51.81</strain>
    </source>
</reference>
<accession>A0A9X4E4Y6</accession>
<name>A0A9X4E4Y6_9NEIS</name>
<dbReference type="EMBL" id="CP146598">
    <property type="protein sequence ID" value="WWY03122.1"/>
    <property type="molecule type" value="Genomic_DNA"/>
</dbReference>
<evidence type="ECO:0000313" key="3">
    <source>
        <dbReference type="Proteomes" id="UP001149607"/>
    </source>
</evidence>
<dbReference type="EMBL" id="JAPQFL010000013">
    <property type="protein sequence ID" value="MDD9328789.1"/>
    <property type="molecule type" value="Genomic_DNA"/>
</dbReference>
<gene>
    <name evidence="1" type="ORF">ORY91_000058</name>
    <name evidence="2" type="ORF">V9W64_10650</name>
</gene>
<dbReference type="RefSeq" id="WP_274585833.1">
    <property type="nucleotide sequence ID" value="NZ_CP146598.1"/>
</dbReference>
<dbReference type="AlphaFoldDB" id="A0A9X4E4Y6"/>
<dbReference type="Proteomes" id="UP001149607">
    <property type="component" value="Chromosome"/>
</dbReference>
<sequence>MANYSNATGTYRLDFTNCKVNGEAMNAWFLKLRDKLESLHYSTRFEPAKVFGLVLYVPFSGIGRWAYSNNLEWFIEDDELSPILSEMDGLKMTVEYQDEEFGIGFIGKGVFEITVIDGVPTQTGDEWEEDTVYPQSLLKFGYGEEYVRDCLNLTGDELEQVRNMGSEEWEMWQDAHPDRDE</sequence>
<evidence type="ECO:0000313" key="1">
    <source>
        <dbReference type="EMBL" id="MDD9328789.1"/>
    </source>
</evidence>
<evidence type="ECO:0000313" key="2">
    <source>
        <dbReference type="EMBL" id="WWY03122.1"/>
    </source>
</evidence>